<evidence type="ECO:0000256" key="1">
    <source>
        <dbReference type="ARBA" id="ARBA00022801"/>
    </source>
</evidence>
<evidence type="ECO:0000259" key="4">
    <source>
        <dbReference type="Pfam" id="PF00326"/>
    </source>
</evidence>
<dbReference type="InterPro" id="IPR001375">
    <property type="entry name" value="Peptidase_S9_cat"/>
</dbReference>
<accession>A0A0S2FGP4</accession>
<feature type="domain" description="Peptidase S9 prolyl oligopeptidase catalytic" evidence="4">
    <location>
        <begin position="448"/>
        <end position="657"/>
    </location>
</feature>
<keyword evidence="6" id="KW-1185">Reference proteome</keyword>
<dbReference type="GO" id="GO:0004252">
    <property type="term" value="F:serine-type endopeptidase activity"/>
    <property type="evidence" value="ECO:0007669"/>
    <property type="project" value="InterPro"/>
</dbReference>
<organism evidence="5 6">
    <name type="scientific">Lysobacter antibioticus</name>
    <dbReference type="NCBI Taxonomy" id="84531"/>
    <lineage>
        <taxon>Bacteria</taxon>
        <taxon>Pseudomonadati</taxon>
        <taxon>Pseudomonadota</taxon>
        <taxon>Gammaproteobacteria</taxon>
        <taxon>Lysobacterales</taxon>
        <taxon>Lysobacteraceae</taxon>
        <taxon>Lysobacter</taxon>
    </lineage>
</organism>
<protein>
    <submittedName>
        <fullName evidence="5">Dienelactone hydrolase family protein</fullName>
    </submittedName>
</protein>
<evidence type="ECO:0000313" key="6">
    <source>
        <dbReference type="Proteomes" id="UP000060787"/>
    </source>
</evidence>
<dbReference type="AlphaFoldDB" id="A0A0S2FGP4"/>
<dbReference type="PANTHER" id="PTHR42776:SF27">
    <property type="entry name" value="DIPEPTIDYL PEPTIDASE FAMILY MEMBER 6"/>
    <property type="match status" value="1"/>
</dbReference>
<feature type="chain" id="PRO_5006597361" evidence="3">
    <location>
        <begin position="23"/>
        <end position="661"/>
    </location>
</feature>
<keyword evidence="1 5" id="KW-0378">Hydrolase</keyword>
<dbReference type="Gene3D" id="2.120.10.30">
    <property type="entry name" value="TolB, C-terminal domain"/>
    <property type="match status" value="2"/>
</dbReference>
<dbReference type="PRINTS" id="PR00862">
    <property type="entry name" value="PROLIGOPTASE"/>
</dbReference>
<keyword evidence="2" id="KW-0645">Protease</keyword>
<dbReference type="Proteomes" id="UP000060787">
    <property type="component" value="Chromosome"/>
</dbReference>
<name>A0A0S2FGP4_LYSAN</name>
<dbReference type="RefSeq" id="WP_057919349.1">
    <property type="nucleotide sequence ID" value="NZ_CP011129.1"/>
</dbReference>
<evidence type="ECO:0000256" key="3">
    <source>
        <dbReference type="SAM" id="SignalP"/>
    </source>
</evidence>
<dbReference type="PANTHER" id="PTHR42776">
    <property type="entry name" value="SERINE PEPTIDASE S9 FAMILY MEMBER"/>
    <property type="match status" value="1"/>
</dbReference>
<proteinExistence type="predicted"/>
<dbReference type="PATRIC" id="fig|84531.8.peg.4583"/>
<dbReference type="InterPro" id="IPR002470">
    <property type="entry name" value="Peptidase_S9A"/>
</dbReference>
<sequence>MSLRHTLSVAALALACVSPALATQVAKDSLVREHTGNRISEHVPALAPALIERLERYQNTRGASLGGWTGEGCLLIATRFAETQQAHRVCEPMGMREQLTFHREPLNSLDAAPKPLDGFVFGKDVGGNEFWQLHWFDLATRETALLTDGKSRNQDARFSHDGKQLAYSSTARNGRDIDVWVMDLATRKTRAVVAEGGTWSASDFSPDGKQLLVIKYVSASETYPGLVDLETGKLQLFPVDGGKAAISDFRFSRDGQAVYYVSDEILDGKPQEFASLRRHEPASGKFEVLSAGIPWDVGNLSLAEDGRHLLFVSNEDGIGKLHVLSLPDHRELKLPALPIGVIGGAEFSPDGRRIAVSINTATSPSDIYVIELTTQRLVRWTRSEVGGLDAGRFVTPSLIRYPTFDRVDGRPRTIPAFYYRPAQVPAGTKLPVVIQIHGGPEAQSQPIFNANAQFLANELGVAMLVPNVRGSAGYGRTYLGLDNAEKREDSVKDIGALLDWIGAQPELDAQRVGVYGGSYGGYMVLASLMHYSDRIRAGVDVVGISDFSTFLSNTESYRRDLRRAEYGDERVPEMKAVFDRISPLRNARKIRAPLFVAQGRNDPRVPYTEAEQIVKAVRGNGVPVWFLMFDDEGHGFHKKANTDYFGAAMMTFWQQHLIGGK</sequence>
<dbReference type="Pfam" id="PF00326">
    <property type="entry name" value="Peptidase_S9"/>
    <property type="match status" value="1"/>
</dbReference>
<dbReference type="PROSITE" id="PS51257">
    <property type="entry name" value="PROKAR_LIPOPROTEIN"/>
    <property type="match status" value="1"/>
</dbReference>
<dbReference type="eggNOG" id="COG1506">
    <property type="taxonomic scope" value="Bacteria"/>
</dbReference>
<dbReference type="InterPro" id="IPR011659">
    <property type="entry name" value="WD40"/>
</dbReference>
<dbReference type="eggNOG" id="COG0823">
    <property type="taxonomic scope" value="Bacteria"/>
</dbReference>
<dbReference type="EMBL" id="CP011129">
    <property type="protein sequence ID" value="ALN82693.1"/>
    <property type="molecule type" value="Genomic_DNA"/>
</dbReference>
<keyword evidence="3" id="KW-0732">Signal</keyword>
<gene>
    <name evidence="5" type="ORF">LA76x_4585</name>
</gene>
<dbReference type="KEGG" id="lab:LA76x_4585"/>
<dbReference type="SUPFAM" id="SSF53474">
    <property type="entry name" value="alpha/beta-Hydrolases"/>
    <property type="match status" value="1"/>
</dbReference>
<reference evidence="5 6" key="1">
    <citation type="journal article" date="2015" name="BMC Genomics">
        <title>Comparative genomics and metabolic profiling of the genus Lysobacter.</title>
        <authorList>
            <person name="de Bruijn I."/>
            <person name="Cheng X."/>
            <person name="de Jager V."/>
            <person name="Exposito R.G."/>
            <person name="Watrous J."/>
            <person name="Patel N."/>
            <person name="Postma J."/>
            <person name="Dorrestein P.C."/>
            <person name="Kobayashi D."/>
            <person name="Raaijmakers J.M."/>
        </authorList>
    </citation>
    <scope>NUCLEOTIDE SEQUENCE [LARGE SCALE GENOMIC DNA]</scope>
    <source>
        <strain evidence="5 6">76</strain>
    </source>
</reference>
<dbReference type="InterPro" id="IPR029058">
    <property type="entry name" value="AB_hydrolase_fold"/>
</dbReference>
<dbReference type="STRING" id="84531.LA76x_4585"/>
<dbReference type="SUPFAM" id="SSF82171">
    <property type="entry name" value="DPP6 N-terminal domain-like"/>
    <property type="match status" value="1"/>
</dbReference>
<evidence type="ECO:0000256" key="2">
    <source>
        <dbReference type="ARBA" id="ARBA00022825"/>
    </source>
</evidence>
<feature type="signal peptide" evidence="3">
    <location>
        <begin position="1"/>
        <end position="22"/>
    </location>
</feature>
<dbReference type="Gene3D" id="3.40.50.1820">
    <property type="entry name" value="alpha/beta hydrolase"/>
    <property type="match status" value="1"/>
</dbReference>
<evidence type="ECO:0000313" key="5">
    <source>
        <dbReference type="EMBL" id="ALN82693.1"/>
    </source>
</evidence>
<dbReference type="GO" id="GO:0006508">
    <property type="term" value="P:proteolysis"/>
    <property type="evidence" value="ECO:0007669"/>
    <property type="project" value="InterPro"/>
</dbReference>
<dbReference type="Pfam" id="PF07676">
    <property type="entry name" value="PD40"/>
    <property type="match status" value="2"/>
</dbReference>
<keyword evidence="2" id="KW-0720">Serine protease</keyword>
<dbReference type="InterPro" id="IPR011042">
    <property type="entry name" value="6-blade_b-propeller_TolB-like"/>
</dbReference>